<feature type="domain" description="DNA methylase adenine-specific" evidence="8">
    <location>
        <begin position="164"/>
        <end position="509"/>
    </location>
</feature>
<dbReference type="InterPro" id="IPR052916">
    <property type="entry name" value="Type-I_RE_MTase_Subunit"/>
</dbReference>
<dbReference type="Gene3D" id="3.40.50.150">
    <property type="entry name" value="Vaccinia Virus protein VP39"/>
    <property type="match status" value="1"/>
</dbReference>
<evidence type="ECO:0000256" key="2">
    <source>
        <dbReference type="ARBA" id="ARBA00011900"/>
    </source>
</evidence>
<dbReference type="Proteomes" id="UP000714380">
    <property type="component" value="Unassembled WGS sequence"/>
</dbReference>
<dbReference type="InterPro" id="IPR038333">
    <property type="entry name" value="T1MK-like_N_sf"/>
</dbReference>
<evidence type="ECO:0000256" key="1">
    <source>
        <dbReference type="ARBA" id="ARBA00006594"/>
    </source>
</evidence>
<keyword evidence="3" id="KW-0489">Methyltransferase</keyword>
<sequence>MARKPAEKKESAKNKKEKSFEQTLWATADKLRGSVESSEYKHVVLSLIFLKFISDKFEQRKQQMIDEGQGDYVDMVEFYTMANTFYLPEDARWDYIAKNAKQDDIAVKIDTALHTVEKNNKALRGALPDNYFSRLGLDASKLAALIDAINNIDTIVGEEGSASETDIVGRVYEYFLGNFAATEGKGGGEFYTPKCVVNLLAEMIEPYHGKIYDPCCGSGGMFVQSVKFVENHQGSKKDISIYGQEQTSTTYKLAKMNLAIRGISANLGDVPADTFFKDQHPDLKADFIIANPPFNLKEWRGPDELTNDPRWAGYETPPTGNANYGWILHMISKLSDNGVAGFVLANGSMSTNTKGEGEIRKQIIDNDLVDCMIALPGQLFYTTQIPVCLWFLTKNKKAQTFSDGRKQHRNREGETLFIDARNMGSMISRIHKELTADDIADIARTYHLWRGESVGESDVRRPTSDVETQTSDSYTDIPGFCRSASLDDIKANDYVLTPGRYVGAAEIEDEGELFEEKMQQLTQTLFQQMAEAQQLDTVIKQNLKGLGYGE</sequence>
<keyword evidence="11" id="KW-1185">Reference proteome</keyword>
<dbReference type="InterPro" id="IPR002052">
    <property type="entry name" value="DNA_methylase_N6_adenine_CS"/>
</dbReference>
<comment type="similarity">
    <text evidence="1">Belongs to the N(4)/N(6)-methyltransferase family.</text>
</comment>
<dbReference type="PANTHER" id="PTHR42998:SF1">
    <property type="entry name" value="TYPE I RESTRICTION ENZYME HINDI METHYLASE SUBUNIT"/>
    <property type="match status" value="1"/>
</dbReference>
<proteinExistence type="inferred from homology"/>
<comment type="caution">
    <text evidence="10">The sequence shown here is derived from an EMBL/GenBank/DDBJ whole genome shotgun (WGS) entry which is preliminary data.</text>
</comment>
<protein>
    <recommendedName>
        <fullName evidence="2">site-specific DNA-methyltransferase (adenine-specific)</fullName>
        <ecNumber evidence="2">2.1.1.72</ecNumber>
    </recommendedName>
</protein>
<keyword evidence="4" id="KW-0808">Transferase</keyword>
<dbReference type="Gene3D" id="1.20.1260.30">
    <property type="match status" value="1"/>
</dbReference>
<dbReference type="RefSeq" id="WP_225672294.1">
    <property type="nucleotide sequence ID" value="NZ_JAEDAH010000020.1"/>
</dbReference>
<dbReference type="InterPro" id="IPR003356">
    <property type="entry name" value="DNA_methylase_A-5"/>
</dbReference>
<keyword evidence="5" id="KW-0949">S-adenosyl-L-methionine</keyword>
<accession>A0ABS7ZMD3</accession>
<dbReference type="InterPro" id="IPR022749">
    <property type="entry name" value="D12N6_MeTrfase_N"/>
</dbReference>
<evidence type="ECO:0000256" key="3">
    <source>
        <dbReference type="ARBA" id="ARBA00022603"/>
    </source>
</evidence>
<reference evidence="10 11" key="1">
    <citation type="submission" date="2020-12" db="EMBL/GenBank/DDBJ databases">
        <title>Novel Thalassolituus-related marine hydrocarbonoclastic bacteria mediated algae-derived hydrocarbons mineralization in twilight zone of the northern South China Sea.</title>
        <authorList>
            <person name="Dong C."/>
        </authorList>
    </citation>
    <scope>NUCLEOTIDE SEQUENCE [LARGE SCALE GENOMIC DNA]</scope>
    <source>
        <strain evidence="10 11">IMCC1826</strain>
    </source>
</reference>
<evidence type="ECO:0000256" key="4">
    <source>
        <dbReference type="ARBA" id="ARBA00022679"/>
    </source>
</evidence>
<gene>
    <name evidence="10" type="ORF">I9W95_04495</name>
</gene>
<evidence type="ECO:0000259" key="8">
    <source>
        <dbReference type="Pfam" id="PF02384"/>
    </source>
</evidence>
<evidence type="ECO:0000259" key="9">
    <source>
        <dbReference type="Pfam" id="PF12161"/>
    </source>
</evidence>
<dbReference type="PROSITE" id="PS00092">
    <property type="entry name" value="N6_MTASE"/>
    <property type="match status" value="1"/>
</dbReference>
<organism evidence="10 11">
    <name type="scientific">Thalassolituus marinus</name>
    <dbReference type="NCBI Taxonomy" id="671053"/>
    <lineage>
        <taxon>Bacteria</taxon>
        <taxon>Pseudomonadati</taxon>
        <taxon>Pseudomonadota</taxon>
        <taxon>Gammaproteobacteria</taxon>
        <taxon>Oceanospirillales</taxon>
        <taxon>Oceanospirillaceae</taxon>
        <taxon>Thalassolituus</taxon>
    </lineage>
</organism>
<name>A0ABS7ZMD3_9GAMM</name>
<dbReference type="Pfam" id="PF12161">
    <property type="entry name" value="HsdM_N"/>
    <property type="match status" value="1"/>
</dbReference>
<evidence type="ECO:0000313" key="11">
    <source>
        <dbReference type="Proteomes" id="UP000714380"/>
    </source>
</evidence>
<dbReference type="InterPro" id="IPR029063">
    <property type="entry name" value="SAM-dependent_MTases_sf"/>
</dbReference>
<feature type="domain" description="N6 adenine-specific DNA methyltransferase N-terminal" evidence="9">
    <location>
        <begin position="21"/>
        <end position="148"/>
    </location>
</feature>
<dbReference type="PANTHER" id="PTHR42998">
    <property type="entry name" value="TYPE I RESTRICTION ENZYME HINDVIIP M PROTEIN-RELATED"/>
    <property type="match status" value="1"/>
</dbReference>
<dbReference type="PRINTS" id="PR00507">
    <property type="entry name" value="N12N6MTFRASE"/>
</dbReference>
<evidence type="ECO:0000256" key="6">
    <source>
        <dbReference type="ARBA" id="ARBA00022747"/>
    </source>
</evidence>
<evidence type="ECO:0000313" key="10">
    <source>
        <dbReference type="EMBL" id="MCA6062863.1"/>
    </source>
</evidence>
<dbReference type="EC" id="2.1.1.72" evidence="2"/>
<keyword evidence="6" id="KW-0680">Restriction system</keyword>
<dbReference type="SUPFAM" id="SSF53335">
    <property type="entry name" value="S-adenosyl-L-methionine-dependent methyltransferases"/>
    <property type="match status" value="1"/>
</dbReference>
<evidence type="ECO:0000256" key="7">
    <source>
        <dbReference type="ARBA" id="ARBA00047942"/>
    </source>
</evidence>
<dbReference type="Pfam" id="PF02384">
    <property type="entry name" value="N6_Mtase"/>
    <property type="match status" value="1"/>
</dbReference>
<dbReference type="EMBL" id="JAEDAH010000020">
    <property type="protein sequence ID" value="MCA6062863.1"/>
    <property type="molecule type" value="Genomic_DNA"/>
</dbReference>
<comment type="catalytic activity">
    <reaction evidence="7">
        <text>a 2'-deoxyadenosine in DNA + S-adenosyl-L-methionine = an N(6)-methyl-2'-deoxyadenosine in DNA + S-adenosyl-L-homocysteine + H(+)</text>
        <dbReference type="Rhea" id="RHEA:15197"/>
        <dbReference type="Rhea" id="RHEA-COMP:12418"/>
        <dbReference type="Rhea" id="RHEA-COMP:12419"/>
        <dbReference type="ChEBI" id="CHEBI:15378"/>
        <dbReference type="ChEBI" id="CHEBI:57856"/>
        <dbReference type="ChEBI" id="CHEBI:59789"/>
        <dbReference type="ChEBI" id="CHEBI:90615"/>
        <dbReference type="ChEBI" id="CHEBI:90616"/>
        <dbReference type="EC" id="2.1.1.72"/>
    </reaction>
</comment>
<evidence type="ECO:0000256" key="5">
    <source>
        <dbReference type="ARBA" id="ARBA00022691"/>
    </source>
</evidence>